<dbReference type="Proteomes" id="UP000231136">
    <property type="component" value="Unassembled WGS sequence"/>
</dbReference>
<reference evidence="1 2" key="1">
    <citation type="submission" date="2017-09" db="EMBL/GenBank/DDBJ databases">
        <title>Depth-based differentiation of microbial function through sediment-hosted aquifers and enrichment of novel symbionts in the deep terrestrial subsurface.</title>
        <authorList>
            <person name="Probst A.J."/>
            <person name="Ladd B."/>
            <person name="Jarett J.K."/>
            <person name="Geller-Mcgrath D.E."/>
            <person name="Sieber C.M."/>
            <person name="Emerson J.B."/>
            <person name="Anantharaman K."/>
            <person name="Thomas B.C."/>
            <person name="Malmstrom R."/>
            <person name="Stieglmeier M."/>
            <person name="Klingl A."/>
            <person name="Woyke T."/>
            <person name="Ryan C.M."/>
            <person name="Banfield J.F."/>
        </authorList>
    </citation>
    <scope>NUCLEOTIDE SEQUENCE [LARGE SCALE GENOMIC DNA]</scope>
    <source>
        <strain evidence="1">CG22_combo_CG10-13_8_21_14_all_43_12</strain>
    </source>
</reference>
<dbReference type="EMBL" id="PCTR01000138">
    <property type="protein sequence ID" value="PIP85332.1"/>
    <property type="molecule type" value="Genomic_DNA"/>
</dbReference>
<evidence type="ECO:0000313" key="2">
    <source>
        <dbReference type="Proteomes" id="UP000231136"/>
    </source>
</evidence>
<evidence type="ECO:0000313" key="1">
    <source>
        <dbReference type="EMBL" id="PIP85332.1"/>
    </source>
</evidence>
<protein>
    <submittedName>
        <fullName evidence="1">Uncharacterized protein</fullName>
    </submittedName>
</protein>
<name>A0A2H0DT39_9BACT</name>
<comment type="caution">
    <text evidence="1">The sequence shown here is derived from an EMBL/GenBank/DDBJ whole genome shotgun (WGS) entry which is preliminary data.</text>
</comment>
<gene>
    <name evidence="1" type="ORF">COW83_04805</name>
</gene>
<proteinExistence type="predicted"/>
<sequence>MVLGSRINQIVTIHYDQNHHEFSSLAIISCYPHHHSGDHVIRLSPVLVTSRHLRIRIVCSIRKNCFLTLENRPPQKQTSLAQTTLVAIPASVPAKSTPPSSGYSRQKVSVEGLGDYLVDIIAGDLGSTKVIVDTASSSNCGNDCPVLPLATYVSRTGAYAGVNGSYFCPASYPSCAGKTNSFDLLLMNKDKSISIPNYFRRRLRRQTKCPGQSQFCQ</sequence>
<accession>A0A2H0DT39</accession>
<organism evidence="1 2">
    <name type="scientific">Candidatus Collierbacteria bacterium CG22_combo_CG10-13_8_21_14_all_43_12</name>
    <dbReference type="NCBI Taxonomy" id="1974537"/>
    <lineage>
        <taxon>Bacteria</taxon>
        <taxon>Candidatus Collieribacteriota</taxon>
    </lineage>
</organism>
<dbReference type="AlphaFoldDB" id="A0A2H0DT39"/>